<dbReference type="RefSeq" id="WP_285231528.1">
    <property type="nucleotide sequence ID" value="NZ_CP116346.1"/>
</dbReference>
<protein>
    <submittedName>
        <fullName evidence="1">Uncharacterized protein</fullName>
    </submittedName>
</protein>
<dbReference type="KEGG" id="pais:PFX98_16270"/>
<dbReference type="Proteomes" id="UP001177769">
    <property type="component" value="Chromosome"/>
</dbReference>
<reference evidence="1" key="1">
    <citation type="submission" date="2023-01" db="EMBL/GenBank/DDBJ databases">
        <title>Whole genome sequence of Paucibacter sp. S2-9 isolated from pond sediment.</title>
        <authorList>
            <person name="Jung J.Y."/>
        </authorList>
    </citation>
    <scope>NUCLEOTIDE SEQUENCE</scope>
    <source>
        <strain evidence="1">S2-9</strain>
    </source>
</reference>
<name>A0AA95SMR8_9BURK</name>
<dbReference type="AlphaFoldDB" id="A0AA95SMR8"/>
<organism evidence="1 2">
    <name type="scientific">Paucibacter sediminis</name>
    <dbReference type="NCBI Taxonomy" id="3019553"/>
    <lineage>
        <taxon>Bacteria</taxon>
        <taxon>Pseudomonadati</taxon>
        <taxon>Pseudomonadota</taxon>
        <taxon>Betaproteobacteria</taxon>
        <taxon>Burkholderiales</taxon>
        <taxon>Sphaerotilaceae</taxon>
        <taxon>Roseateles</taxon>
    </lineage>
</organism>
<evidence type="ECO:0000313" key="1">
    <source>
        <dbReference type="EMBL" id="WIT10460.1"/>
    </source>
</evidence>
<accession>A0AA95SMR8</accession>
<dbReference type="EMBL" id="CP116346">
    <property type="protein sequence ID" value="WIT10460.1"/>
    <property type="molecule type" value="Genomic_DNA"/>
</dbReference>
<sequence>MTIKDGNRQYLAEEVLEVRYKPKGAFISHAGELADYVVNSGVLPHWTLDTNRIDFRDHPDEAVNLQAFFSFKNLGFIAHNAPTENFFKDKCIQYWKVVSSNKLFPIVDITRIGVRKRCFVPLGVDFDMVEEQLFKYLCKGDIFDLLGAKRKDLQVIYDLTEKFGQSRLTIGPLHRGEAEKHFKFKSELFEQAGIYLDSDGFVENPKPKRMLVEDFVRDVSDSTWDRFERLLAKLEVR</sequence>
<proteinExistence type="predicted"/>
<evidence type="ECO:0000313" key="2">
    <source>
        <dbReference type="Proteomes" id="UP001177769"/>
    </source>
</evidence>
<gene>
    <name evidence="1" type="ORF">PFX98_16270</name>
</gene>
<keyword evidence="2" id="KW-1185">Reference proteome</keyword>